<comment type="caution">
    <text evidence="2">The sequence shown here is derived from an EMBL/GenBank/DDBJ whole genome shotgun (WGS) entry which is preliminary data.</text>
</comment>
<organism evidence="2 3">
    <name type="scientific">Edaphochlamys debaryana</name>
    <dbReference type="NCBI Taxonomy" id="47281"/>
    <lineage>
        <taxon>Eukaryota</taxon>
        <taxon>Viridiplantae</taxon>
        <taxon>Chlorophyta</taxon>
        <taxon>core chlorophytes</taxon>
        <taxon>Chlorophyceae</taxon>
        <taxon>CS clade</taxon>
        <taxon>Chlamydomonadales</taxon>
        <taxon>Chlamydomonadales incertae sedis</taxon>
        <taxon>Edaphochlamys</taxon>
    </lineage>
</organism>
<dbReference type="Pfam" id="PF04366">
    <property type="entry name" value="Ysc84"/>
    <property type="match status" value="1"/>
</dbReference>
<feature type="domain" description="Ysc84 actin-binding" evidence="1">
    <location>
        <begin position="94"/>
        <end position="227"/>
    </location>
</feature>
<proteinExistence type="predicted"/>
<evidence type="ECO:0000313" key="3">
    <source>
        <dbReference type="Proteomes" id="UP000612055"/>
    </source>
</evidence>
<reference evidence="2" key="1">
    <citation type="journal article" date="2020" name="bioRxiv">
        <title>Comparative genomics of Chlamydomonas.</title>
        <authorList>
            <person name="Craig R.J."/>
            <person name="Hasan A.R."/>
            <person name="Ness R.W."/>
            <person name="Keightley P.D."/>
        </authorList>
    </citation>
    <scope>NUCLEOTIDE SEQUENCE</scope>
    <source>
        <strain evidence="2">CCAP 11/70</strain>
    </source>
</reference>
<dbReference type="OrthoDB" id="509948at2759"/>
<protein>
    <recommendedName>
        <fullName evidence="1">Ysc84 actin-binding domain-containing protein</fullName>
    </recommendedName>
</protein>
<dbReference type="AlphaFoldDB" id="A0A835YEL0"/>
<accession>A0A835YEL0</accession>
<dbReference type="EMBL" id="JAEHOE010000004">
    <property type="protein sequence ID" value="KAG2500242.1"/>
    <property type="molecule type" value="Genomic_DNA"/>
</dbReference>
<evidence type="ECO:0000259" key="1">
    <source>
        <dbReference type="Pfam" id="PF04366"/>
    </source>
</evidence>
<sequence>MANAETSKDAKAQLDADAKWAASLLDKLCQSGSIYAMPPDCVKNCEGLAFLRVTKAGLGVTLARGTGFVIRKLSRKDEHGHMRWSDPVYFTIKQIGIGAAAGYETVESCVVLNTVHAVDNFVDRGSLGVDALAGTTEGIRGIPAGALGNNATSDVQVEFNLEFADATKCYSLASGALASVAFTGTDVSHDQDRNSALYGGVPVAHVLSGMMAPRFQEMTPLYDKITQLGKMPLVPGL</sequence>
<dbReference type="Proteomes" id="UP000612055">
    <property type="component" value="Unassembled WGS sequence"/>
</dbReference>
<dbReference type="PANTHER" id="PTHR15629">
    <property type="entry name" value="SH3YL1 PROTEIN"/>
    <property type="match status" value="1"/>
</dbReference>
<dbReference type="InterPro" id="IPR007461">
    <property type="entry name" value="Ysc84_actin-binding"/>
</dbReference>
<name>A0A835YEL0_9CHLO</name>
<evidence type="ECO:0000313" key="2">
    <source>
        <dbReference type="EMBL" id="KAG2500242.1"/>
    </source>
</evidence>
<dbReference type="GO" id="GO:0035091">
    <property type="term" value="F:phosphatidylinositol binding"/>
    <property type="evidence" value="ECO:0007669"/>
    <property type="project" value="TreeGrafter"/>
</dbReference>
<dbReference type="PANTHER" id="PTHR15629:SF2">
    <property type="entry name" value="SH3 DOMAIN-CONTAINING YSC84-LIKE PROTEIN 1"/>
    <property type="match status" value="1"/>
</dbReference>
<dbReference type="InterPro" id="IPR051702">
    <property type="entry name" value="SH3_domain_YSC84-like"/>
</dbReference>
<dbReference type="CDD" id="cd11524">
    <property type="entry name" value="SYLF"/>
    <property type="match status" value="1"/>
</dbReference>
<gene>
    <name evidence="2" type="ORF">HYH03_001820</name>
</gene>
<keyword evidence="3" id="KW-1185">Reference proteome</keyword>